<organism evidence="2 3">
    <name type="scientific">Arthrobotrys conoides</name>
    <dbReference type="NCBI Taxonomy" id="74498"/>
    <lineage>
        <taxon>Eukaryota</taxon>
        <taxon>Fungi</taxon>
        <taxon>Dikarya</taxon>
        <taxon>Ascomycota</taxon>
        <taxon>Pezizomycotina</taxon>
        <taxon>Orbiliomycetes</taxon>
        <taxon>Orbiliales</taxon>
        <taxon>Orbiliaceae</taxon>
        <taxon>Arthrobotrys</taxon>
    </lineage>
</organism>
<accession>A0AAN8RWZ3</accession>
<keyword evidence="3" id="KW-1185">Reference proteome</keyword>
<proteinExistence type="predicted"/>
<gene>
    <name evidence="2" type="ORF">TWF506_009315</name>
</gene>
<dbReference type="EMBL" id="JAVHJM010000006">
    <property type="protein sequence ID" value="KAK6513150.1"/>
    <property type="molecule type" value="Genomic_DNA"/>
</dbReference>
<feature type="compositionally biased region" description="Basic and acidic residues" evidence="1">
    <location>
        <begin position="286"/>
        <end position="297"/>
    </location>
</feature>
<reference evidence="2 3" key="1">
    <citation type="submission" date="2019-10" db="EMBL/GenBank/DDBJ databases">
        <authorList>
            <person name="Palmer J.M."/>
        </authorList>
    </citation>
    <scope>NUCLEOTIDE SEQUENCE [LARGE SCALE GENOMIC DNA]</scope>
    <source>
        <strain evidence="2 3">TWF506</strain>
    </source>
</reference>
<sequence>MITEPAGGSPYDIPGRRDAYSVISIFPRNLVNKTATASNEEECKSLRSKCFHRLSRRKPELIQGLKSENLPRNLSNHMNVLKTLAPHFRNFQIWLEWTGTRELIFPVTNEHYCKRHGASATTDPNREIPAVRVEILEHMKELEYDIQGLNSQKKDEDPDAPPVAGPSNSPPYDPYLDFTYECFEYDIYDIRTDPSIDISGMLDGSTTVMIPRGQNGHPTRQILGAHEDMCKIAMEIKAEEATNEEVIGIAQEESMASLASEQRGDENSKKKRIMKLIRRVFGKRSKKDDDHTDDNKNVRPMPGLPT</sequence>
<comment type="caution">
    <text evidence="2">The sequence shown here is derived from an EMBL/GenBank/DDBJ whole genome shotgun (WGS) entry which is preliminary data.</text>
</comment>
<dbReference type="Proteomes" id="UP001307849">
    <property type="component" value="Unassembled WGS sequence"/>
</dbReference>
<evidence type="ECO:0000256" key="1">
    <source>
        <dbReference type="SAM" id="MobiDB-lite"/>
    </source>
</evidence>
<dbReference type="AlphaFoldDB" id="A0AAN8RWZ3"/>
<evidence type="ECO:0000313" key="3">
    <source>
        <dbReference type="Proteomes" id="UP001307849"/>
    </source>
</evidence>
<evidence type="ECO:0000313" key="2">
    <source>
        <dbReference type="EMBL" id="KAK6513150.1"/>
    </source>
</evidence>
<protein>
    <submittedName>
        <fullName evidence="2">Uncharacterized protein</fullName>
    </submittedName>
</protein>
<feature type="region of interest" description="Disordered" evidence="1">
    <location>
        <begin position="280"/>
        <end position="306"/>
    </location>
</feature>
<feature type="region of interest" description="Disordered" evidence="1">
    <location>
        <begin position="151"/>
        <end position="172"/>
    </location>
</feature>
<feature type="compositionally biased region" description="Pro residues" evidence="1">
    <location>
        <begin position="160"/>
        <end position="172"/>
    </location>
</feature>
<name>A0AAN8RWZ3_9PEZI</name>